<evidence type="ECO:0000313" key="4">
    <source>
        <dbReference type="Proteomes" id="UP000595197"/>
    </source>
</evidence>
<evidence type="ECO:0000313" key="3">
    <source>
        <dbReference type="EMBL" id="QQP87662.1"/>
    </source>
</evidence>
<evidence type="ECO:0000256" key="1">
    <source>
        <dbReference type="SAM" id="MobiDB-lite"/>
    </source>
</evidence>
<accession>A0ABX7B2J6</accession>
<sequence>MTRMAIAALGLALFTATACQNLAGQGSNTQPDGRSTTSGGAALGPQGGSGPATGIPRTGNTDAGAPRTGSSDTDAATGDMIRPGPIPGENMLN</sequence>
<proteinExistence type="predicted"/>
<feature type="signal peptide" evidence="2">
    <location>
        <begin position="1"/>
        <end position="23"/>
    </location>
</feature>
<feature type="region of interest" description="Disordered" evidence="1">
    <location>
        <begin position="23"/>
        <end position="93"/>
    </location>
</feature>
<dbReference type="PROSITE" id="PS51257">
    <property type="entry name" value="PROKAR_LIPOPROTEIN"/>
    <property type="match status" value="1"/>
</dbReference>
<keyword evidence="4" id="KW-1185">Reference proteome</keyword>
<feature type="chain" id="PRO_5046051660" description="Lipoprotein" evidence="2">
    <location>
        <begin position="24"/>
        <end position="93"/>
    </location>
</feature>
<feature type="compositionally biased region" description="Polar residues" evidence="1">
    <location>
        <begin position="23"/>
        <end position="37"/>
    </location>
</feature>
<keyword evidence="2" id="KW-0732">Signal</keyword>
<name>A0ABX7B2J6_9PROT</name>
<dbReference type="Proteomes" id="UP000595197">
    <property type="component" value="Chromosome"/>
</dbReference>
<evidence type="ECO:0008006" key="5">
    <source>
        <dbReference type="Google" id="ProtNLM"/>
    </source>
</evidence>
<reference evidence="3" key="1">
    <citation type="submission" date="2021-02" db="EMBL/GenBank/DDBJ databases">
        <title>Skermanella TT6 skin isolate.</title>
        <authorList>
            <person name="Lee K."/>
            <person name="Ganzorig M."/>
        </authorList>
    </citation>
    <scope>NUCLEOTIDE SEQUENCE</scope>
    <source>
        <strain evidence="3">TT6</strain>
    </source>
</reference>
<protein>
    <recommendedName>
        <fullName evidence="5">Lipoprotein</fullName>
    </recommendedName>
</protein>
<gene>
    <name evidence="3" type="ORF">IGS68_16335</name>
</gene>
<dbReference type="RefSeq" id="WP_201071210.1">
    <property type="nucleotide sequence ID" value="NZ_CP067420.1"/>
</dbReference>
<feature type="compositionally biased region" description="Gly residues" evidence="1">
    <location>
        <begin position="41"/>
        <end position="51"/>
    </location>
</feature>
<evidence type="ECO:0000256" key="2">
    <source>
        <dbReference type="SAM" id="SignalP"/>
    </source>
</evidence>
<dbReference type="EMBL" id="CP067420">
    <property type="protein sequence ID" value="QQP87662.1"/>
    <property type="molecule type" value="Genomic_DNA"/>
</dbReference>
<organism evidence="3 4">
    <name type="scientific">Skermanella cutis</name>
    <dbReference type="NCBI Taxonomy" id="2775420"/>
    <lineage>
        <taxon>Bacteria</taxon>
        <taxon>Pseudomonadati</taxon>
        <taxon>Pseudomonadota</taxon>
        <taxon>Alphaproteobacteria</taxon>
        <taxon>Rhodospirillales</taxon>
        <taxon>Azospirillaceae</taxon>
        <taxon>Skermanella</taxon>
    </lineage>
</organism>